<evidence type="ECO:0000313" key="2">
    <source>
        <dbReference type="EMBL" id="KAF2493983.1"/>
    </source>
</evidence>
<keyword evidence="1" id="KW-0732">Signal</keyword>
<dbReference type="AlphaFoldDB" id="A0A6A6QQH4"/>
<name>A0A6A6QQH4_9PEZI</name>
<protein>
    <submittedName>
        <fullName evidence="2">Uncharacterized protein</fullName>
    </submittedName>
</protein>
<sequence length="182" mass="20741">MKPLSVIIMVLLVLVGPILSDKPFDPTKVAILIDLSSPSSDYEIHEMKYTTINSTVWVTFYLQINHTKDGPWRFCNATGNMNSTGTQDLQAACVPPSAIFHFWGWSYQSYVFIGIGVLAFSIGVSWDAYSNKYFNAEAVHAVWLDLSELPRDTWVFLTAYLRMISAVPREMFEKVVEMRTIW</sequence>
<evidence type="ECO:0000256" key="1">
    <source>
        <dbReference type="SAM" id="SignalP"/>
    </source>
</evidence>
<evidence type="ECO:0000313" key="3">
    <source>
        <dbReference type="Proteomes" id="UP000799750"/>
    </source>
</evidence>
<accession>A0A6A6QQH4</accession>
<reference evidence="2" key="1">
    <citation type="journal article" date="2020" name="Stud. Mycol.">
        <title>101 Dothideomycetes genomes: a test case for predicting lifestyles and emergence of pathogens.</title>
        <authorList>
            <person name="Haridas S."/>
            <person name="Albert R."/>
            <person name="Binder M."/>
            <person name="Bloem J."/>
            <person name="Labutti K."/>
            <person name="Salamov A."/>
            <person name="Andreopoulos B."/>
            <person name="Baker S."/>
            <person name="Barry K."/>
            <person name="Bills G."/>
            <person name="Bluhm B."/>
            <person name="Cannon C."/>
            <person name="Castanera R."/>
            <person name="Culley D."/>
            <person name="Daum C."/>
            <person name="Ezra D."/>
            <person name="Gonzalez J."/>
            <person name="Henrissat B."/>
            <person name="Kuo A."/>
            <person name="Liang C."/>
            <person name="Lipzen A."/>
            <person name="Lutzoni F."/>
            <person name="Magnuson J."/>
            <person name="Mondo S."/>
            <person name="Nolan M."/>
            <person name="Ohm R."/>
            <person name="Pangilinan J."/>
            <person name="Park H.-J."/>
            <person name="Ramirez L."/>
            <person name="Alfaro M."/>
            <person name="Sun H."/>
            <person name="Tritt A."/>
            <person name="Yoshinaga Y."/>
            <person name="Zwiers L.-H."/>
            <person name="Turgeon B."/>
            <person name="Goodwin S."/>
            <person name="Spatafora J."/>
            <person name="Crous P."/>
            <person name="Grigoriev I."/>
        </authorList>
    </citation>
    <scope>NUCLEOTIDE SEQUENCE</scope>
    <source>
        <strain evidence="2">CBS 269.34</strain>
    </source>
</reference>
<organism evidence="2 3">
    <name type="scientific">Lophium mytilinum</name>
    <dbReference type="NCBI Taxonomy" id="390894"/>
    <lineage>
        <taxon>Eukaryota</taxon>
        <taxon>Fungi</taxon>
        <taxon>Dikarya</taxon>
        <taxon>Ascomycota</taxon>
        <taxon>Pezizomycotina</taxon>
        <taxon>Dothideomycetes</taxon>
        <taxon>Pleosporomycetidae</taxon>
        <taxon>Mytilinidiales</taxon>
        <taxon>Mytilinidiaceae</taxon>
        <taxon>Lophium</taxon>
    </lineage>
</organism>
<keyword evidence="3" id="KW-1185">Reference proteome</keyword>
<feature type="signal peptide" evidence="1">
    <location>
        <begin position="1"/>
        <end position="20"/>
    </location>
</feature>
<feature type="chain" id="PRO_5025441606" evidence="1">
    <location>
        <begin position="21"/>
        <end position="182"/>
    </location>
</feature>
<dbReference type="Proteomes" id="UP000799750">
    <property type="component" value="Unassembled WGS sequence"/>
</dbReference>
<gene>
    <name evidence="2" type="ORF">BU16DRAFT_61145</name>
</gene>
<dbReference type="EMBL" id="MU004191">
    <property type="protein sequence ID" value="KAF2493983.1"/>
    <property type="molecule type" value="Genomic_DNA"/>
</dbReference>
<proteinExistence type="predicted"/>